<evidence type="ECO:0000313" key="2">
    <source>
        <dbReference type="EMBL" id="WOL19714.1"/>
    </source>
</evidence>
<evidence type="ECO:0000313" key="3">
    <source>
        <dbReference type="Proteomes" id="UP001327560"/>
    </source>
</evidence>
<dbReference type="AlphaFoldDB" id="A0AAQ3L354"/>
<keyword evidence="3" id="KW-1185">Reference proteome</keyword>
<dbReference type="PANTHER" id="PTHR31635">
    <property type="entry name" value="REVERSE TRANSCRIPTASE DOMAIN-CONTAINING PROTEIN-RELATED"/>
    <property type="match status" value="1"/>
</dbReference>
<feature type="domain" description="Reverse transcriptase" evidence="1">
    <location>
        <begin position="50"/>
        <end position="316"/>
    </location>
</feature>
<dbReference type="PROSITE" id="PS50878">
    <property type="entry name" value="RT_POL"/>
    <property type="match status" value="1"/>
</dbReference>
<dbReference type="Proteomes" id="UP001327560">
    <property type="component" value="Chromosome 9"/>
</dbReference>
<dbReference type="PANTHER" id="PTHR31635:SF196">
    <property type="entry name" value="REVERSE TRANSCRIPTASE DOMAIN-CONTAINING PROTEIN-RELATED"/>
    <property type="match status" value="1"/>
</dbReference>
<dbReference type="SUPFAM" id="SSF56672">
    <property type="entry name" value="DNA/RNA polymerases"/>
    <property type="match status" value="1"/>
</dbReference>
<reference evidence="2 3" key="1">
    <citation type="submission" date="2023-10" db="EMBL/GenBank/DDBJ databases">
        <title>Chromosome-scale genome assembly provides insights into flower coloration mechanisms of Canna indica.</title>
        <authorList>
            <person name="Li C."/>
        </authorList>
    </citation>
    <scope>NUCLEOTIDE SEQUENCE [LARGE SCALE GENOMIC DNA]</scope>
    <source>
        <tissue evidence="2">Flower</tissue>
    </source>
</reference>
<proteinExistence type="predicted"/>
<gene>
    <name evidence="2" type="ORF">Cni_G28516</name>
</gene>
<accession>A0AAQ3L354</accession>
<organism evidence="2 3">
    <name type="scientific">Canna indica</name>
    <name type="common">Indian-shot</name>
    <dbReference type="NCBI Taxonomy" id="4628"/>
    <lineage>
        <taxon>Eukaryota</taxon>
        <taxon>Viridiplantae</taxon>
        <taxon>Streptophyta</taxon>
        <taxon>Embryophyta</taxon>
        <taxon>Tracheophyta</taxon>
        <taxon>Spermatophyta</taxon>
        <taxon>Magnoliopsida</taxon>
        <taxon>Liliopsida</taxon>
        <taxon>Zingiberales</taxon>
        <taxon>Cannaceae</taxon>
        <taxon>Canna</taxon>
    </lineage>
</organism>
<protein>
    <recommendedName>
        <fullName evidence="1">Reverse transcriptase domain-containing protein</fullName>
    </recommendedName>
</protein>
<sequence>MERMFTERKVWDAINSMGRGKSPGRDGFILEFYVNRWKEIKEPIMAEMKMIYDYGIVPKEWKEIILIMIPKVEKPKKVIEYRLIALCNVIYKIFAKMLVNRIRNTLKIVIGKEQYAFTPERNMHDSILLVNEIVHKTNKSKAKFPVIIIKIDLEKAYDRVDWRVVVKIMKLMGYLEKVIRWISNCMEGISYCYKINGVNSRHFESKKGLRQGDPLSPYLFIILEQLLSEMMNVAVKERKIDSFMFEENVISHTLFADDIVFFIKGNSKSCKNLKTLLSEYCSISGQKLNLSKSEVIFPSNTCIQTKQLVKNILNIK</sequence>
<dbReference type="EMBL" id="CP136898">
    <property type="protein sequence ID" value="WOL19714.1"/>
    <property type="molecule type" value="Genomic_DNA"/>
</dbReference>
<dbReference type="CDD" id="cd01650">
    <property type="entry name" value="RT_nLTR_like"/>
    <property type="match status" value="1"/>
</dbReference>
<dbReference type="Pfam" id="PF00078">
    <property type="entry name" value="RVT_1"/>
    <property type="match status" value="1"/>
</dbReference>
<evidence type="ECO:0000259" key="1">
    <source>
        <dbReference type="PROSITE" id="PS50878"/>
    </source>
</evidence>
<name>A0AAQ3L354_9LILI</name>
<dbReference type="InterPro" id="IPR043502">
    <property type="entry name" value="DNA/RNA_pol_sf"/>
</dbReference>
<dbReference type="InterPro" id="IPR000477">
    <property type="entry name" value="RT_dom"/>
</dbReference>